<reference evidence="3 4" key="1">
    <citation type="submission" date="2015-05" db="EMBL/GenBank/DDBJ databases">
        <title>Photobacterium galathea sp. nov.</title>
        <authorList>
            <person name="Machado H."/>
            <person name="Gram L."/>
        </authorList>
    </citation>
    <scope>NUCLEOTIDE SEQUENCE [LARGE SCALE GENOMIC DNA]</scope>
    <source>
        <strain evidence="3 4">CGMCC 1.12159</strain>
    </source>
</reference>
<keyword evidence="1" id="KW-1133">Transmembrane helix</keyword>
<feature type="transmembrane region" description="Helical" evidence="1">
    <location>
        <begin position="136"/>
        <end position="158"/>
    </location>
</feature>
<dbReference type="PATRIC" id="fig|1195763.3.peg.1881"/>
<feature type="transmembrane region" description="Helical" evidence="1">
    <location>
        <begin position="111"/>
        <end position="129"/>
    </location>
</feature>
<evidence type="ECO:0000313" key="4">
    <source>
        <dbReference type="Proteomes" id="UP000036097"/>
    </source>
</evidence>
<dbReference type="Proteomes" id="UP000036097">
    <property type="component" value="Unassembled WGS sequence"/>
</dbReference>
<dbReference type="OrthoDB" id="5596698at2"/>
<dbReference type="STRING" id="1195763.ABT56_08850"/>
<feature type="transmembrane region" description="Helical" evidence="1">
    <location>
        <begin position="212"/>
        <end position="231"/>
    </location>
</feature>
<dbReference type="AlphaFoldDB" id="A0A0J1JV32"/>
<organism evidence="3 4">
    <name type="scientific">Photobacterium aquae</name>
    <dbReference type="NCBI Taxonomy" id="1195763"/>
    <lineage>
        <taxon>Bacteria</taxon>
        <taxon>Pseudomonadati</taxon>
        <taxon>Pseudomonadota</taxon>
        <taxon>Gammaproteobacteria</taxon>
        <taxon>Vibrionales</taxon>
        <taxon>Vibrionaceae</taxon>
        <taxon>Photobacterium</taxon>
    </lineage>
</organism>
<feature type="transmembrane region" description="Helical" evidence="1">
    <location>
        <begin position="406"/>
        <end position="423"/>
    </location>
</feature>
<keyword evidence="4" id="KW-1185">Reference proteome</keyword>
<feature type="transmembrane region" description="Helical" evidence="1">
    <location>
        <begin position="383"/>
        <end position="400"/>
    </location>
</feature>
<protein>
    <submittedName>
        <fullName evidence="3">Ligase</fullName>
    </submittedName>
</protein>
<gene>
    <name evidence="3" type="ORF">ABT56_08850</name>
</gene>
<keyword evidence="1" id="KW-0472">Membrane</keyword>
<comment type="caution">
    <text evidence="3">The sequence shown here is derived from an EMBL/GenBank/DDBJ whole genome shotgun (WGS) entry which is preliminary data.</text>
</comment>
<feature type="transmembrane region" description="Helical" evidence="1">
    <location>
        <begin position="54"/>
        <end position="72"/>
    </location>
</feature>
<evidence type="ECO:0000313" key="3">
    <source>
        <dbReference type="EMBL" id="KLV06147.1"/>
    </source>
</evidence>
<proteinExistence type="predicted"/>
<dbReference type="PANTHER" id="PTHR37422">
    <property type="entry name" value="TEICHURONIC ACID BIOSYNTHESIS PROTEIN TUAE"/>
    <property type="match status" value="1"/>
</dbReference>
<evidence type="ECO:0000259" key="2">
    <source>
        <dbReference type="Pfam" id="PF11846"/>
    </source>
</evidence>
<dbReference type="GO" id="GO:0016874">
    <property type="term" value="F:ligase activity"/>
    <property type="evidence" value="ECO:0007669"/>
    <property type="project" value="UniProtKB-KW"/>
</dbReference>
<dbReference type="Pfam" id="PF11846">
    <property type="entry name" value="Wzy_C_2"/>
    <property type="match status" value="1"/>
</dbReference>
<dbReference type="InterPro" id="IPR021797">
    <property type="entry name" value="Wzy_C_2"/>
</dbReference>
<feature type="transmembrane region" description="Helical" evidence="1">
    <location>
        <begin position="178"/>
        <end position="200"/>
    </location>
</feature>
<feature type="transmembrane region" description="Helical" evidence="1">
    <location>
        <begin position="352"/>
        <end position="376"/>
    </location>
</feature>
<feature type="domain" description="Virulence factor membrane-bound polymerase C-terminal" evidence="2">
    <location>
        <begin position="388"/>
        <end position="567"/>
    </location>
</feature>
<dbReference type="RefSeq" id="WP_047878522.1">
    <property type="nucleotide sequence ID" value="NZ_LDOT01000011.1"/>
</dbReference>
<feature type="transmembrane region" description="Helical" evidence="1">
    <location>
        <begin position="79"/>
        <end position="99"/>
    </location>
</feature>
<dbReference type="InterPro" id="IPR051533">
    <property type="entry name" value="WaaL-like"/>
</dbReference>
<feature type="transmembrane region" description="Helical" evidence="1">
    <location>
        <begin position="20"/>
        <end position="39"/>
    </location>
</feature>
<dbReference type="EMBL" id="LDOT01000011">
    <property type="protein sequence ID" value="KLV06147.1"/>
    <property type="molecule type" value="Genomic_DNA"/>
</dbReference>
<name>A0A0J1JV32_9GAMM</name>
<feature type="transmembrane region" description="Helical" evidence="1">
    <location>
        <begin position="262"/>
        <end position="281"/>
    </location>
</feature>
<keyword evidence="3" id="KW-0436">Ligase</keyword>
<keyword evidence="1" id="KW-0812">Transmembrane</keyword>
<dbReference type="GO" id="GO:0016020">
    <property type="term" value="C:membrane"/>
    <property type="evidence" value="ECO:0007669"/>
    <property type="project" value="UniProtKB-SubCell"/>
</dbReference>
<feature type="transmembrane region" description="Helical" evidence="1">
    <location>
        <begin position="443"/>
        <end position="463"/>
    </location>
</feature>
<dbReference type="PANTHER" id="PTHR37422:SF21">
    <property type="entry name" value="EXOQ-LIKE PROTEIN"/>
    <property type="match status" value="1"/>
</dbReference>
<feature type="transmembrane region" description="Helical" evidence="1">
    <location>
        <begin position="237"/>
        <end position="255"/>
    </location>
</feature>
<evidence type="ECO:0000256" key="1">
    <source>
        <dbReference type="SAM" id="Phobius"/>
    </source>
</evidence>
<accession>A0A0J1JV32</accession>
<sequence>MTVLYVKGTQMADKGISKPLIKPFLVALGCLFLLTMHYFQPHPAGTGLALPSNAMSWIPLSLALGVGLLEISRQRIWRYSRLTVVLLISCLLLTLPLAYPQANPVQALPRLLGLWSGMLLFIALQQFAFNLKQRQALLWMLLIAIWMQAVWGWVQLILQSPFSPFASLADLSLNPAGIFPNNTTMASFLATGLALSAYLLARIPMYRGKWSWRQLFLLLTPVVTIPLLVILSSKTGWLAAVIASCLMLPYLRHFAARAQGRMWFLMVMLGLSIALHIGTQIEWTPPDDSQTLAGLPVSHLSQAVAMLENQPLTGYGYGTFTTNYLLQTAQWHQLDPSQPAGLPTLHHPHNELLFWAVEGGIVPLLGIFLATAAVLFKVKKARHGTRLALLGLFFPIVLHIQLEYPFYYSLVHWITFVILIYWVDNLTAKYHKTPLKHIVPIRVSAWILPLIVTTFMTTSLYSGQLLSRFENNPEGNIDLLLKVNNPWAWQNRYEWDLYQAQLQIGMANDNDQLVNEFIHWANIKAKTWTRPKLYRQLIVAYTFIDKPELAEQVRLEAIYLFPLEDFTPAKDGAHKPLAR</sequence>